<keyword evidence="4" id="KW-1185">Reference proteome</keyword>
<dbReference type="EMBL" id="GL876967">
    <property type="protein sequence ID" value="KLU84338.1"/>
    <property type="molecule type" value="Genomic_DNA"/>
</dbReference>
<reference evidence="3" key="4">
    <citation type="journal article" date="2015" name="G3 (Bethesda)">
        <title>Genome sequences of three phytopathogenic species of the Magnaporthaceae family of fungi.</title>
        <authorList>
            <person name="Okagaki L.H."/>
            <person name="Nunes C.C."/>
            <person name="Sailsbery J."/>
            <person name="Clay B."/>
            <person name="Brown D."/>
            <person name="John T."/>
            <person name="Oh Y."/>
            <person name="Young N."/>
            <person name="Fitzgerald M."/>
            <person name="Haas B.J."/>
            <person name="Zeng Q."/>
            <person name="Young S."/>
            <person name="Adiconis X."/>
            <person name="Fan L."/>
            <person name="Levin J.Z."/>
            <person name="Mitchell T.K."/>
            <person name="Okubara P.A."/>
            <person name="Farman M.L."/>
            <person name="Kohn L.M."/>
            <person name="Birren B."/>
            <person name="Ma L.-J."/>
            <person name="Dean R.A."/>
        </authorList>
    </citation>
    <scope>NUCLEOTIDE SEQUENCE</scope>
    <source>
        <strain evidence="3">ATCC 64411 / 73-15</strain>
    </source>
</reference>
<dbReference type="eggNOG" id="ENOG502RN5T">
    <property type="taxonomic scope" value="Eukaryota"/>
</dbReference>
<dbReference type="VEuPathDB" id="FungiDB:MAPG_03382"/>
<feature type="compositionally biased region" description="Low complexity" evidence="1">
    <location>
        <begin position="322"/>
        <end position="333"/>
    </location>
</feature>
<gene>
    <name evidence="2" type="ORF">MAPG_03382</name>
</gene>
<evidence type="ECO:0000313" key="4">
    <source>
        <dbReference type="Proteomes" id="UP000011715"/>
    </source>
</evidence>
<proteinExistence type="predicted"/>
<feature type="region of interest" description="Disordered" evidence="1">
    <location>
        <begin position="1"/>
        <end position="153"/>
    </location>
</feature>
<reference evidence="2" key="2">
    <citation type="submission" date="2010-05" db="EMBL/GenBank/DDBJ databases">
        <title>The Genome Sequence of Magnaporthe poae strain ATCC 64411.</title>
        <authorList>
            <consortium name="The Broad Institute Genome Sequencing Platform"/>
            <consortium name="Broad Institute Genome Sequencing Center for Infectious Disease"/>
            <person name="Ma L.-J."/>
            <person name="Dead R."/>
            <person name="Young S."/>
            <person name="Zeng Q."/>
            <person name="Koehrsen M."/>
            <person name="Alvarado L."/>
            <person name="Berlin A."/>
            <person name="Chapman S.B."/>
            <person name="Chen Z."/>
            <person name="Freedman E."/>
            <person name="Gellesch M."/>
            <person name="Goldberg J."/>
            <person name="Griggs A."/>
            <person name="Gujja S."/>
            <person name="Heilman E.R."/>
            <person name="Heiman D."/>
            <person name="Hepburn T."/>
            <person name="Howarth C."/>
            <person name="Jen D."/>
            <person name="Larson L."/>
            <person name="Mehta T."/>
            <person name="Neiman D."/>
            <person name="Pearson M."/>
            <person name="Roberts A."/>
            <person name="Saif S."/>
            <person name="Shea T."/>
            <person name="Shenoy N."/>
            <person name="Sisk P."/>
            <person name="Stolte C."/>
            <person name="Sykes S."/>
            <person name="Walk T."/>
            <person name="White J."/>
            <person name="Yandava C."/>
            <person name="Haas B."/>
            <person name="Nusbaum C."/>
            <person name="Birren B."/>
        </authorList>
    </citation>
    <scope>NUCLEOTIDE SEQUENCE</scope>
    <source>
        <strain evidence="2">ATCC 64411</strain>
    </source>
</reference>
<feature type="compositionally biased region" description="Low complexity" evidence="1">
    <location>
        <begin position="111"/>
        <end position="122"/>
    </location>
</feature>
<evidence type="ECO:0000256" key="1">
    <source>
        <dbReference type="SAM" id="MobiDB-lite"/>
    </source>
</evidence>
<accession>A0A0C4DTV5</accession>
<feature type="compositionally biased region" description="Acidic residues" evidence="1">
    <location>
        <begin position="389"/>
        <end position="399"/>
    </location>
</feature>
<evidence type="ECO:0000313" key="3">
    <source>
        <dbReference type="EnsemblFungi" id="MAPG_03382T0"/>
    </source>
</evidence>
<feature type="region of interest" description="Disordered" evidence="1">
    <location>
        <begin position="165"/>
        <end position="187"/>
    </location>
</feature>
<reference evidence="2" key="3">
    <citation type="submission" date="2011-03" db="EMBL/GenBank/DDBJ databases">
        <title>Annotation of Magnaporthe poae ATCC 64411.</title>
        <authorList>
            <person name="Ma L.-J."/>
            <person name="Dead R."/>
            <person name="Young S.K."/>
            <person name="Zeng Q."/>
            <person name="Gargeya S."/>
            <person name="Fitzgerald M."/>
            <person name="Haas B."/>
            <person name="Abouelleil A."/>
            <person name="Alvarado L."/>
            <person name="Arachchi H.M."/>
            <person name="Berlin A."/>
            <person name="Brown A."/>
            <person name="Chapman S.B."/>
            <person name="Chen Z."/>
            <person name="Dunbar C."/>
            <person name="Freedman E."/>
            <person name="Gearin G."/>
            <person name="Gellesch M."/>
            <person name="Goldberg J."/>
            <person name="Griggs A."/>
            <person name="Gujja S."/>
            <person name="Heiman D."/>
            <person name="Howarth C."/>
            <person name="Larson L."/>
            <person name="Lui A."/>
            <person name="MacDonald P.J.P."/>
            <person name="Mehta T."/>
            <person name="Montmayeur A."/>
            <person name="Murphy C."/>
            <person name="Neiman D."/>
            <person name="Pearson M."/>
            <person name="Priest M."/>
            <person name="Roberts A."/>
            <person name="Saif S."/>
            <person name="Shea T."/>
            <person name="Shenoy N."/>
            <person name="Sisk P."/>
            <person name="Stolte C."/>
            <person name="Sykes S."/>
            <person name="Yandava C."/>
            <person name="Wortman J."/>
            <person name="Nusbaum C."/>
            <person name="Birren B."/>
        </authorList>
    </citation>
    <scope>NUCLEOTIDE SEQUENCE</scope>
    <source>
        <strain evidence="2">ATCC 64411</strain>
    </source>
</reference>
<dbReference type="AlphaFoldDB" id="A0A0C4DTV5"/>
<feature type="compositionally biased region" description="Low complexity" evidence="1">
    <location>
        <begin position="59"/>
        <end position="68"/>
    </location>
</feature>
<dbReference type="OrthoDB" id="10678694at2759"/>
<dbReference type="EnsemblFungi" id="MAPG_03382T0">
    <property type="protein sequence ID" value="MAPG_03382T0"/>
    <property type="gene ID" value="MAPG_03382"/>
</dbReference>
<dbReference type="Proteomes" id="UP000011715">
    <property type="component" value="Unassembled WGS sequence"/>
</dbReference>
<dbReference type="EMBL" id="ADBL01000812">
    <property type="status" value="NOT_ANNOTATED_CDS"/>
    <property type="molecule type" value="Genomic_DNA"/>
</dbReference>
<feature type="compositionally biased region" description="Low complexity" evidence="1">
    <location>
        <begin position="348"/>
        <end position="372"/>
    </location>
</feature>
<feature type="region of interest" description="Disordered" evidence="1">
    <location>
        <begin position="287"/>
        <end position="399"/>
    </location>
</feature>
<reference evidence="4" key="1">
    <citation type="submission" date="2010-05" db="EMBL/GenBank/DDBJ databases">
        <title>The genome sequence of Magnaporthe poae strain ATCC 64411.</title>
        <authorList>
            <person name="Ma L.-J."/>
            <person name="Dead R."/>
            <person name="Young S."/>
            <person name="Zeng Q."/>
            <person name="Koehrsen M."/>
            <person name="Alvarado L."/>
            <person name="Berlin A."/>
            <person name="Chapman S.B."/>
            <person name="Chen Z."/>
            <person name="Freedman E."/>
            <person name="Gellesch M."/>
            <person name="Goldberg J."/>
            <person name="Griggs A."/>
            <person name="Gujja S."/>
            <person name="Heilman E.R."/>
            <person name="Heiman D."/>
            <person name="Hepburn T."/>
            <person name="Howarth C."/>
            <person name="Jen D."/>
            <person name="Larson L."/>
            <person name="Mehta T."/>
            <person name="Neiman D."/>
            <person name="Pearson M."/>
            <person name="Roberts A."/>
            <person name="Saif S."/>
            <person name="Shea T."/>
            <person name="Shenoy N."/>
            <person name="Sisk P."/>
            <person name="Stolte C."/>
            <person name="Sykes S."/>
            <person name="Walk T."/>
            <person name="White J."/>
            <person name="Yandava C."/>
            <person name="Haas B."/>
            <person name="Nusbaum C."/>
            <person name="Birren B."/>
        </authorList>
    </citation>
    <scope>NUCLEOTIDE SEQUENCE [LARGE SCALE GENOMIC DNA]</scope>
    <source>
        <strain evidence="4">ATCC 64411 / 73-15</strain>
    </source>
</reference>
<reference evidence="3" key="5">
    <citation type="submission" date="2015-06" db="UniProtKB">
        <authorList>
            <consortium name="EnsemblFungi"/>
        </authorList>
    </citation>
    <scope>IDENTIFICATION</scope>
    <source>
        <strain evidence="3">ATCC 64411</strain>
    </source>
</reference>
<evidence type="ECO:0000313" key="2">
    <source>
        <dbReference type="EMBL" id="KLU84338.1"/>
    </source>
</evidence>
<feature type="compositionally biased region" description="Low complexity" evidence="1">
    <location>
        <begin position="25"/>
        <end position="36"/>
    </location>
</feature>
<sequence>MNASTRPKAEREAKPPSSLSAQRPTTSGGKATSSASPWKPNPTEATTTSRKAGGGRTSKAPTTTKTPANPGSSGRRQAPPTDLSAMVKQRNGKLSGWRPGVEVGSCDVPRLRLSSSSRSSLSTNWDGPFLNSGNGGCSSSDATRVDESLPGVSVASHQPVSTFFLPWTQDRRGSSSSSSPEPQATDEPAVYEVEATLPAADAADDDASMPDFSRSLGRSDSLFLPARLMTRDPLHIRTDNQAMVTTATGFLPPELLLPVDPALATAGTGTGTGWPVTRPARAAAAAVEVDDRRQPPSVRRQQEQQQQPRGIADLQRRKASSSRRSQAAVAQRPVQHHHHQHPVPEPRVPSSVRLEYARMAAGLQVAAAAGPGTDASTKTRRHPAWHGGDDDDDNDIYDA</sequence>
<organism evidence="3 4">
    <name type="scientific">Magnaporthiopsis poae (strain ATCC 64411 / 73-15)</name>
    <name type="common">Kentucky bluegrass fungus</name>
    <name type="synonym">Magnaporthe poae</name>
    <dbReference type="NCBI Taxonomy" id="644358"/>
    <lineage>
        <taxon>Eukaryota</taxon>
        <taxon>Fungi</taxon>
        <taxon>Dikarya</taxon>
        <taxon>Ascomycota</taxon>
        <taxon>Pezizomycotina</taxon>
        <taxon>Sordariomycetes</taxon>
        <taxon>Sordariomycetidae</taxon>
        <taxon>Magnaporthales</taxon>
        <taxon>Magnaporthaceae</taxon>
        <taxon>Magnaporthiopsis</taxon>
    </lineage>
</organism>
<name>A0A0C4DTV5_MAGP6</name>
<protein>
    <submittedName>
        <fullName evidence="2 3">Uncharacterized protein</fullName>
    </submittedName>
</protein>
<feature type="compositionally biased region" description="Low complexity" evidence="1">
    <location>
        <begin position="295"/>
        <end position="309"/>
    </location>
</feature>